<gene>
    <name evidence="2" type="ORF">SAMN05444695_105207</name>
</gene>
<dbReference type="NCBIfam" id="TIGR03086">
    <property type="entry name" value="TIGR03086 family metal-binding protein"/>
    <property type="match status" value="1"/>
</dbReference>
<keyword evidence="3" id="KW-1185">Reference proteome</keyword>
<dbReference type="InterPro" id="IPR024344">
    <property type="entry name" value="MDMPI_metal-binding"/>
</dbReference>
<evidence type="ECO:0000313" key="3">
    <source>
        <dbReference type="Proteomes" id="UP000183263"/>
    </source>
</evidence>
<protein>
    <submittedName>
        <fullName evidence="2">TIGR03086 family protein</fullName>
    </submittedName>
</protein>
<dbReference type="AlphaFoldDB" id="A0A1G8I9T7"/>
<dbReference type="InterPro" id="IPR017517">
    <property type="entry name" value="Maleyloyr_isom"/>
</dbReference>
<organism evidence="2 3">
    <name type="scientific">Rhodococcus triatomae</name>
    <dbReference type="NCBI Taxonomy" id="300028"/>
    <lineage>
        <taxon>Bacteria</taxon>
        <taxon>Bacillati</taxon>
        <taxon>Actinomycetota</taxon>
        <taxon>Actinomycetes</taxon>
        <taxon>Mycobacteriales</taxon>
        <taxon>Nocardiaceae</taxon>
        <taxon>Rhodococcus</taxon>
    </lineage>
</organism>
<dbReference type="SUPFAM" id="SSF109854">
    <property type="entry name" value="DinB/YfiT-like putative metalloenzymes"/>
    <property type="match status" value="1"/>
</dbReference>
<dbReference type="EMBL" id="FNDN01000005">
    <property type="protein sequence ID" value="SDI15644.1"/>
    <property type="molecule type" value="Genomic_DNA"/>
</dbReference>
<dbReference type="RefSeq" id="WP_072737374.1">
    <property type="nucleotide sequence ID" value="NZ_CP048813.1"/>
</dbReference>
<dbReference type="OrthoDB" id="5185819at2"/>
<name>A0A1G8I9T7_9NOCA</name>
<dbReference type="InterPro" id="IPR034660">
    <property type="entry name" value="DinB/YfiT-like"/>
</dbReference>
<reference evidence="2 3" key="1">
    <citation type="submission" date="2016-10" db="EMBL/GenBank/DDBJ databases">
        <authorList>
            <person name="de Groot N.N."/>
        </authorList>
    </citation>
    <scope>NUCLEOTIDE SEQUENCE [LARGE SCALE GENOMIC DNA]</scope>
    <source>
        <strain evidence="2 3">DSM 44892</strain>
    </source>
</reference>
<dbReference type="InterPro" id="IPR017520">
    <property type="entry name" value="CHP03086"/>
</dbReference>
<dbReference type="Proteomes" id="UP000183263">
    <property type="component" value="Unassembled WGS sequence"/>
</dbReference>
<dbReference type="Pfam" id="PF11716">
    <property type="entry name" value="MDMPI_N"/>
    <property type="match status" value="1"/>
</dbReference>
<accession>A0A1G8I9T7</accession>
<feature type="domain" description="Mycothiol-dependent maleylpyruvate isomerase metal-binding" evidence="1">
    <location>
        <begin position="13"/>
        <end position="58"/>
    </location>
</feature>
<dbReference type="NCBIfam" id="TIGR03083">
    <property type="entry name" value="maleylpyruvate isomerase family mycothiol-dependent enzyme"/>
    <property type="match status" value="1"/>
</dbReference>
<dbReference type="GO" id="GO:0046872">
    <property type="term" value="F:metal ion binding"/>
    <property type="evidence" value="ECO:0007669"/>
    <property type="project" value="InterPro"/>
</dbReference>
<evidence type="ECO:0000313" key="2">
    <source>
        <dbReference type="EMBL" id="SDI15644.1"/>
    </source>
</evidence>
<dbReference type="Gene3D" id="1.20.120.450">
    <property type="entry name" value="dinb family like domain"/>
    <property type="match status" value="1"/>
</dbReference>
<sequence>MTSTSVSPQDHYRDLAATFTARVEAVPDGRWDAPSPCAGWSAREVVAHVIDTQREMAERIGVTLPEGPSVENDPVTAWRTLRDGMQAALDDPDVAGHEFDGYFGRTDFASTIDTFYCFDLVVHGWDLARATGTDETIPDADVVWVENVVQGLGDNIRMEGICGPAVEVPDSADRQTKLLAYLGRTV</sequence>
<evidence type="ECO:0000259" key="1">
    <source>
        <dbReference type="Pfam" id="PF11716"/>
    </source>
</evidence>
<proteinExistence type="predicted"/>